<name>A0A165BA25_9APHY</name>
<feature type="non-terminal residue" evidence="4">
    <location>
        <position position="243"/>
    </location>
</feature>
<comment type="subcellular location">
    <subcellularLocation>
        <location evidence="1">Mitochondrion outer membrane</location>
        <topology evidence="1">Peripheral membrane protein</topology>
    </subcellularLocation>
</comment>
<keyword evidence="5" id="KW-1185">Reference proteome</keyword>
<evidence type="ECO:0000256" key="1">
    <source>
        <dbReference type="ARBA" id="ARBA00004450"/>
    </source>
</evidence>
<comment type="similarity">
    <text evidence="2">Belongs to the FMP52 family.</text>
</comment>
<feature type="domain" description="NAD(P)-binding" evidence="3">
    <location>
        <begin position="12"/>
        <end position="175"/>
    </location>
</feature>
<dbReference type="SUPFAM" id="SSF51735">
    <property type="entry name" value="NAD(P)-binding Rossmann-fold domains"/>
    <property type="match status" value="1"/>
</dbReference>
<proteinExistence type="inferred from homology"/>
<dbReference type="GO" id="GO:0051170">
    <property type="term" value="P:import into nucleus"/>
    <property type="evidence" value="ECO:0007669"/>
    <property type="project" value="TreeGrafter"/>
</dbReference>
<dbReference type="EMBL" id="KV427682">
    <property type="protein sequence ID" value="KZT00596.1"/>
    <property type="molecule type" value="Genomic_DNA"/>
</dbReference>
<evidence type="ECO:0000313" key="4">
    <source>
        <dbReference type="EMBL" id="KZT00596.1"/>
    </source>
</evidence>
<sequence length="243" mass="26182">MTLAGLNALILGATGATGKRLLQELLASPQYASVSEYGRHITSPEKIVTGKEKLDQKIIDFEKLEEAGFRDKKWDVVFITMGTTRKKAGSAAAFDKIDREYVVNAARAAKSDDPSHPQRLLYVSVGGASPSSWDFYWRSKGITEQKIAELGYNDTIIFRPGILGEADRGETRVMESIATSVLWLASKVSSSVYMPVPTLAKAMRVVGAVGSSGLPPDTVQKAGSPKTPFSVLDNSSILNIADA</sequence>
<dbReference type="InterPro" id="IPR016040">
    <property type="entry name" value="NAD(P)-bd_dom"/>
</dbReference>
<dbReference type="GO" id="GO:0005741">
    <property type="term" value="C:mitochondrial outer membrane"/>
    <property type="evidence" value="ECO:0007669"/>
    <property type="project" value="UniProtKB-SubCell"/>
</dbReference>
<dbReference type="GeneID" id="63823004"/>
<evidence type="ECO:0000256" key="2">
    <source>
        <dbReference type="ARBA" id="ARBA00006617"/>
    </source>
</evidence>
<evidence type="ECO:0000259" key="3">
    <source>
        <dbReference type="Pfam" id="PF13460"/>
    </source>
</evidence>
<dbReference type="PANTHER" id="PTHR14097:SF7">
    <property type="entry name" value="OXIDOREDUCTASE HTATIP2"/>
    <property type="match status" value="1"/>
</dbReference>
<dbReference type="OrthoDB" id="430436at2759"/>
<reference evidence="4 5" key="1">
    <citation type="journal article" date="2016" name="Mol. Biol. Evol.">
        <title>Comparative Genomics of Early-Diverging Mushroom-Forming Fungi Provides Insights into the Origins of Lignocellulose Decay Capabilities.</title>
        <authorList>
            <person name="Nagy L.G."/>
            <person name="Riley R."/>
            <person name="Tritt A."/>
            <person name="Adam C."/>
            <person name="Daum C."/>
            <person name="Floudas D."/>
            <person name="Sun H."/>
            <person name="Yadav J.S."/>
            <person name="Pangilinan J."/>
            <person name="Larsson K.H."/>
            <person name="Matsuura K."/>
            <person name="Barry K."/>
            <person name="Labutti K."/>
            <person name="Kuo R."/>
            <person name="Ohm R.A."/>
            <person name="Bhattacharya S.S."/>
            <person name="Shirouzu T."/>
            <person name="Yoshinaga Y."/>
            <person name="Martin F.M."/>
            <person name="Grigoriev I.V."/>
            <person name="Hibbett D.S."/>
        </authorList>
    </citation>
    <scope>NUCLEOTIDE SEQUENCE [LARGE SCALE GENOMIC DNA]</scope>
    <source>
        <strain evidence="4 5">93-53</strain>
    </source>
</reference>
<dbReference type="RefSeq" id="XP_040758336.1">
    <property type="nucleotide sequence ID" value="XM_040905975.1"/>
</dbReference>
<accession>A0A165BA25</accession>
<gene>
    <name evidence="4" type="ORF">LAESUDRAFT_688001</name>
</gene>
<dbReference type="InParanoid" id="A0A165BA25"/>
<dbReference type="Proteomes" id="UP000076871">
    <property type="component" value="Unassembled WGS sequence"/>
</dbReference>
<dbReference type="AlphaFoldDB" id="A0A165BA25"/>
<dbReference type="STRING" id="1314785.A0A165BA25"/>
<dbReference type="Gene3D" id="3.40.50.720">
    <property type="entry name" value="NAD(P)-binding Rossmann-like Domain"/>
    <property type="match status" value="1"/>
</dbReference>
<organism evidence="4 5">
    <name type="scientific">Laetiporus sulphureus 93-53</name>
    <dbReference type="NCBI Taxonomy" id="1314785"/>
    <lineage>
        <taxon>Eukaryota</taxon>
        <taxon>Fungi</taxon>
        <taxon>Dikarya</taxon>
        <taxon>Basidiomycota</taxon>
        <taxon>Agaricomycotina</taxon>
        <taxon>Agaricomycetes</taxon>
        <taxon>Polyporales</taxon>
        <taxon>Laetiporus</taxon>
    </lineage>
</organism>
<dbReference type="Pfam" id="PF13460">
    <property type="entry name" value="NAD_binding_10"/>
    <property type="match status" value="1"/>
</dbReference>
<dbReference type="InterPro" id="IPR036291">
    <property type="entry name" value="NAD(P)-bd_dom_sf"/>
</dbReference>
<evidence type="ECO:0000313" key="5">
    <source>
        <dbReference type="Proteomes" id="UP000076871"/>
    </source>
</evidence>
<protein>
    <recommendedName>
        <fullName evidence="3">NAD(P)-binding domain-containing protein</fullName>
    </recommendedName>
</protein>
<dbReference type="PANTHER" id="PTHR14097">
    <property type="entry name" value="OXIDOREDUCTASE HTATIP2"/>
    <property type="match status" value="1"/>
</dbReference>